<evidence type="ECO:0000259" key="10">
    <source>
        <dbReference type="PROSITE" id="PS50262"/>
    </source>
</evidence>
<feature type="transmembrane region" description="Helical" evidence="9">
    <location>
        <begin position="195"/>
        <end position="219"/>
    </location>
</feature>
<dbReference type="SUPFAM" id="SSF81321">
    <property type="entry name" value="Family A G protein-coupled receptor-like"/>
    <property type="match status" value="1"/>
</dbReference>
<dbReference type="Gene3D" id="1.20.1070.10">
    <property type="entry name" value="Rhodopsin 7-helix transmembrane proteins"/>
    <property type="match status" value="2"/>
</dbReference>
<keyword evidence="7 8" id="KW-0807">Transducer</keyword>
<name>A0AA89C107_PINIB</name>
<dbReference type="GO" id="GO:0004930">
    <property type="term" value="F:G protein-coupled receptor activity"/>
    <property type="evidence" value="ECO:0007669"/>
    <property type="project" value="UniProtKB-KW"/>
</dbReference>
<dbReference type="PANTHER" id="PTHR24243">
    <property type="entry name" value="G-PROTEIN COUPLED RECEPTOR"/>
    <property type="match status" value="1"/>
</dbReference>
<accession>A0AA89C107</accession>
<dbReference type="PRINTS" id="PR00237">
    <property type="entry name" value="GPCRRHODOPSN"/>
</dbReference>
<dbReference type="PANTHER" id="PTHR24243:SF224">
    <property type="entry name" value="G-PROTEIN COUPLED RECEPTOR 19-RELATED"/>
    <property type="match status" value="1"/>
</dbReference>
<keyword evidence="4 8" id="KW-0297">G-protein coupled receptor</keyword>
<dbReference type="GO" id="GO:0005886">
    <property type="term" value="C:plasma membrane"/>
    <property type="evidence" value="ECO:0007669"/>
    <property type="project" value="TreeGrafter"/>
</dbReference>
<gene>
    <name evidence="11" type="ORF">FSP39_024178</name>
</gene>
<proteinExistence type="inferred from homology"/>
<dbReference type="Pfam" id="PF00001">
    <property type="entry name" value="7tm_1"/>
    <property type="match status" value="1"/>
</dbReference>
<dbReference type="Proteomes" id="UP001186944">
    <property type="component" value="Unassembled WGS sequence"/>
</dbReference>
<keyword evidence="12" id="KW-1185">Reference proteome</keyword>
<feature type="transmembrane region" description="Helical" evidence="9">
    <location>
        <begin position="144"/>
        <end position="165"/>
    </location>
</feature>
<comment type="similarity">
    <text evidence="8">Belongs to the G-protein coupled receptor 1 family.</text>
</comment>
<evidence type="ECO:0000256" key="5">
    <source>
        <dbReference type="ARBA" id="ARBA00023136"/>
    </source>
</evidence>
<keyword evidence="3 9" id="KW-1133">Transmembrane helix</keyword>
<feature type="transmembrane region" description="Helical" evidence="9">
    <location>
        <begin position="34"/>
        <end position="54"/>
    </location>
</feature>
<evidence type="ECO:0000256" key="9">
    <source>
        <dbReference type="SAM" id="Phobius"/>
    </source>
</evidence>
<evidence type="ECO:0000256" key="7">
    <source>
        <dbReference type="ARBA" id="ARBA00023224"/>
    </source>
</evidence>
<dbReference type="InterPro" id="IPR017452">
    <property type="entry name" value="GPCR_Rhodpsn_7TM"/>
</dbReference>
<evidence type="ECO:0000256" key="2">
    <source>
        <dbReference type="ARBA" id="ARBA00022692"/>
    </source>
</evidence>
<dbReference type="PROSITE" id="PS00237">
    <property type="entry name" value="G_PROTEIN_RECEP_F1_1"/>
    <property type="match status" value="1"/>
</dbReference>
<keyword evidence="5 9" id="KW-0472">Membrane</keyword>
<keyword evidence="6 8" id="KW-0675">Receptor</keyword>
<keyword evidence="2 8" id="KW-0812">Transmembrane</keyword>
<comment type="subcellular location">
    <subcellularLocation>
        <location evidence="1">Membrane</location>
        <topology evidence="1">Multi-pass membrane protein</topology>
    </subcellularLocation>
</comment>
<dbReference type="InterPro" id="IPR000276">
    <property type="entry name" value="GPCR_Rhodpsn"/>
</dbReference>
<feature type="transmembrane region" description="Helical" evidence="9">
    <location>
        <begin position="503"/>
        <end position="522"/>
    </location>
</feature>
<dbReference type="EMBL" id="VSWD01000005">
    <property type="protein sequence ID" value="KAK3104070.1"/>
    <property type="molecule type" value="Genomic_DNA"/>
</dbReference>
<evidence type="ECO:0000313" key="12">
    <source>
        <dbReference type="Proteomes" id="UP001186944"/>
    </source>
</evidence>
<dbReference type="CDD" id="cd00637">
    <property type="entry name" value="7tm_classA_rhodopsin-like"/>
    <property type="match status" value="1"/>
</dbReference>
<evidence type="ECO:0000256" key="4">
    <source>
        <dbReference type="ARBA" id="ARBA00023040"/>
    </source>
</evidence>
<evidence type="ECO:0000256" key="6">
    <source>
        <dbReference type="ARBA" id="ARBA00023170"/>
    </source>
</evidence>
<evidence type="ECO:0000313" key="11">
    <source>
        <dbReference type="EMBL" id="KAK3104070.1"/>
    </source>
</evidence>
<comment type="caution">
    <text evidence="11">The sequence shown here is derived from an EMBL/GenBank/DDBJ whole genome shotgun (WGS) entry which is preliminary data.</text>
</comment>
<protein>
    <recommendedName>
        <fullName evidence="10">G-protein coupled receptors family 1 profile domain-containing protein</fullName>
    </recommendedName>
</protein>
<feature type="transmembrane region" description="Helical" evidence="9">
    <location>
        <begin position="66"/>
        <end position="84"/>
    </location>
</feature>
<dbReference type="AlphaFoldDB" id="A0AA89C107"/>
<feature type="transmembrane region" description="Helical" evidence="9">
    <location>
        <begin position="461"/>
        <end position="483"/>
    </location>
</feature>
<organism evidence="11 12">
    <name type="scientific">Pinctada imbricata</name>
    <name type="common">Atlantic pearl-oyster</name>
    <name type="synonym">Pinctada martensii</name>
    <dbReference type="NCBI Taxonomy" id="66713"/>
    <lineage>
        <taxon>Eukaryota</taxon>
        <taxon>Metazoa</taxon>
        <taxon>Spiralia</taxon>
        <taxon>Lophotrochozoa</taxon>
        <taxon>Mollusca</taxon>
        <taxon>Bivalvia</taxon>
        <taxon>Autobranchia</taxon>
        <taxon>Pteriomorphia</taxon>
        <taxon>Pterioida</taxon>
        <taxon>Pterioidea</taxon>
        <taxon>Pteriidae</taxon>
        <taxon>Pinctada</taxon>
    </lineage>
</organism>
<evidence type="ECO:0000256" key="1">
    <source>
        <dbReference type="ARBA" id="ARBA00004141"/>
    </source>
</evidence>
<evidence type="ECO:0000256" key="8">
    <source>
        <dbReference type="RuleBase" id="RU000688"/>
    </source>
</evidence>
<evidence type="ECO:0000256" key="3">
    <source>
        <dbReference type="ARBA" id="ARBA00022989"/>
    </source>
</evidence>
<reference evidence="11" key="1">
    <citation type="submission" date="2019-08" db="EMBL/GenBank/DDBJ databases">
        <title>The improved chromosome-level genome for the pearl oyster Pinctada fucata martensii using PacBio sequencing and Hi-C.</title>
        <authorList>
            <person name="Zheng Z."/>
        </authorList>
    </citation>
    <scope>NUCLEOTIDE SEQUENCE</scope>
    <source>
        <strain evidence="11">ZZ-2019</strain>
        <tissue evidence="11">Adductor muscle</tissue>
    </source>
</reference>
<dbReference type="PROSITE" id="PS50262">
    <property type="entry name" value="G_PROTEIN_RECEP_F1_2"/>
    <property type="match status" value="1"/>
</dbReference>
<sequence length="545" mass="61941">MNNMDNGTQGNIDHSQILENLNEEEYYVRLPVRIFLGCVMAIGIAGNSHVLYIYGRFFKISTYRNFVLSLSVIDMIGCCLSMPFEIVDESMPYNFTDVTSCKIFRYLNTCVGISCGLTLVLVAIERYRKICHPQGTQLSERASIYFIVGVILASFIISSPALYLYGLKTVTFENYDVKGTECTWADHAQGTSLGYAYFGTAVLVIFGCMVTMSILYLLVGIKMRSHGKAIQENLRKANKTQATNKRGKEENKLSDKRNMCRSFDNLNAIKNPGMTNRLSNSCEILCENRQSSNQISVQKGSNQKVCEENDKQEHVHCSGGSKHTLNDLADIQNGGSVLLKCRDATKNGNPTDNEQEQILHHSESVLAEKCQSNMPLLKEHDSRKPVAEGASCTRKIEECDIPKISNQQRLGRNKFTRILKLIHENGDQSRRESKDSVAQKVIGKMINLFKVDDREKRVTKILFTVTLLFILSFLPYVVILIVYSFDPMYEERMTSSEQVVYLIALRLYNINSAANSILYILFDRKFRKELRQMYCNVISNIRKCR</sequence>
<feature type="transmembrane region" description="Helical" evidence="9">
    <location>
        <begin position="104"/>
        <end position="124"/>
    </location>
</feature>
<feature type="domain" description="G-protein coupled receptors family 1 profile" evidence="10">
    <location>
        <begin position="46"/>
        <end position="519"/>
    </location>
</feature>